<dbReference type="PANTHER" id="PTHR46754">
    <property type="entry name" value="MKI67 FHA DOMAIN-INTERACTING NUCLEOLAR PHOSPHOPROTEIN"/>
    <property type="match status" value="1"/>
</dbReference>
<dbReference type="GO" id="GO:0140691">
    <property type="term" value="F:RNA folding chaperone"/>
    <property type="evidence" value="ECO:0007669"/>
    <property type="project" value="EnsemblPlants"/>
</dbReference>
<evidence type="ECO:0000256" key="3">
    <source>
        <dbReference type="ARBA" id="ARBA00023242"/>
    </source>
</evidence>
<reference evidence="7" key="1">
    <citation type="journal article" date="2013" name="Science">
        <title>The Amborella genome and the evolution of flowering plants.</title>
        <authorList>
            <consortium name="Amborella Genome Project"/>
        </authorList>
    </citation>
    <scope>NUCLEOTIDE SEQUENCE [LARGE SCALE GENOMIC DNA]</scope>
</reference>
<comment type="subcellular location">
    <subcellularLocation>
        <location evidence="1">Nucleus</location>
        <location evidence="1">Nucleolus</location>
    </subcellularLocation>
</comment>
<organism evidence="6 7">
    <name type="scientific">Amborella trichopoda</name>
    <dbReference type="NCBI Taxonomy" id="13333"/>
    <lineage>
        <taxon>Eukaryota</taxon>
        <taxon>Viridiplantae</taxon>
        <taxon>Streptophyta</taxon>
        <taxon>Embryophyta</taxon>
        <taxon>Tracheophyta</taxon>
        <taxon>Spermatophyta</taxon>
        <taxon>Magnoliopsida</taxon>
        <taxon>Amborellales</taxon>
        <taxon>Amborellaceae</taxon>
        <taxon>Amborella</taxon>
    </lineage>
</organism>
<feature type="domain" description="RRM" evidence="5">
    <location>
        <begin position="53"/>
        <end position="131"/>
    </location>
</feature>
<dbReference type="STRING" id="13333.W1NNJ2"/>
<dbReference type="Proteomes" id="UP000017836">
    <property type="component" value="Unassembled WGS sequence"/>
</dbReference>
<dbReference type="KEGG" id="atr:18425203"/>
<dbReference type="Gramene" id="ERM97248">
    <property type="protein sequence ID" value="ERM97248"/>
    <property type="gene ID" value="AMTR_s00119p00096560"/>
</dbReference>
<dbReference type="OMA" id="FYEKQMK"/>
<dbReference type="SMART" id="SM00360">
    <property type="entry name" value="RRM"/>
    <property type="match status" value="1"/>
</dbReference>
<evidence type="ECO:0000313" key="7">
    <source>
        <dbReference type="Proteomes" id="UP000017836"/>
    </source>
</evidence>
<dbReference type="HOGENOM" id="CLU_025741_3_0_1"/>
<keyword evidence="2 4" id="KW-0694">RNA-binding</keyword>
<dbReference type="AlphaFoldDB" id="W1NNJ2"/>
<keyword evidence="3" id="KW-0539">Nucleus</keyword>
<dbReference type="Pfam" id="PF00076">
    <property type="entry name" value="RRM_1"/>
    <property type="match status" value="1"/>
</dbReference>
<evidence type="ECO:0000313" key="6">
    <source>
        <dbReference type="EMBL" id="ERM97248.1"/>
    </source>
</evidence>
<name>W1NNJ2_AMBTC</name>
<proteinExistence type="predicted"/>
<dbReference type="InterPro" id="IPR012677">
    <property type="entry name" value="Nucleotide-bd_a/b_plait_sf"/>
</dbReference>
<dbReference type="Gene3D" id="3.30.70.330">
    <property type="match status" value="1"/>
</dbReference>
<dbReference type="CDD" id="cd12307">
    <property type="entry name" value="RRM_NIFK_like"/>
    <property type="match status" value="1"/>
</dbReference>
<dbReference type="InterPro" id="IPR035979">
    <property type="entry name" value="RBD_domain_sf"/>
</dbReference>
<protein>
    <recommendedName>
        <fullName evidence="5">RRM domain-containing protein</fullName>
    </recommendedName>
</protein>
<dbReference type="eggNOG" id="KOG4208">
    <property type="taxonomic scope" value="Eukaryota"/>
</dbReference>
<dbReference type="GO" id="GO:0003723">
    <property type="term" value="F:RNA binding"/>
    <property type="evidence" value="ECO:0000318"/>
    <property type="project" value="GO_Central"/>
</dbReference>
<dbReference type="SUPFAM" id="SSF54928">
    <property type="entry name" value="RNA-binding domain, RBD"/>
    <property type="match status" value="1"/>
</dbReference>
<dbReference type="EMBL" id="KI396540">
    <property type="protein sequence ID" value="ERM97248.1"/>
    <property type="molecule type" value="Genomic_DNA"/>
</dbReference>
<accession>W1NNJ2</accession>
<sequence length="215" mass="24876">MGKKVKKVMKNVGNDLPAASSIPENQSLDFLPLEGGPGKRIPNEEDVNVSNSTVLYIGRIPRGFYEDEMRGFFEQFGTIKNLRIARNRKTGKSKHYGYIEFQSPEVAKIVADCMHNYLLYEHMLQVHLVPPERILPKLWKGANSKFRPVNLQAIELKRHNKERTTGEHKRLVQRIQRRERKRQRKIKAAGIDYECPDIVGNIQPAPKKIKFDDED</sequence>
<evidence type="ECO:0000256" key="1">
    <source>
        <dbReference type="ARBA" id="ARBA00004604"/>
    </source>
</evidence>
<evidence type="ECO:0000256" key="4">
    <source>
        <dbReference type="PROSITE-ProRule" id="PRU00176"/>
    </source>
</evidence>
<gene>
    <name evidence="6" type="ORF">AMTR_s00119p00096560</name>
</gene>
<evidence type="ECO:0000256" key="2">
    <source>
        <dbReference type="ARBA" id="ARBA00022884"/>
    </source>
</evidence>
<dbReference type="PROSITE" id="PS50102">
    <property type="entry name" value="RRM"/>
    <property type="match status" value="1"/>
</dbReference>
<dbReference type="InterPro" id="IPR000504">
    <property type="entry name" value="RRM_dom"/>
</dbReference>
<evidence type="ECO:0000259" key="5">
    <source>
        <dbReference type="PROSITE" id="PS50102"/>
    </source>
</evidence>
<dbReference type="OrthoDB" id="21467at2759"/>
<keyword evidence="7" id="KW-1185">Reference proteome</keyword>
<dbReference type="GO" id="GO:0005730">
    <property type="term" value="C:nucleolus"/>
    <property type="evidence" value="ECO:0000318"/>
    <property type="project" value="GO_Central"/>
</dbReference>